<dbReference type="OrthoDB" id="432169at2759"/>
<dbReference type="PANTHER" id="PTHR43557">
    <property type="entry name" value="APOPTOSIS-INDUCING FACTOR 1"/>
    <property type="match status" value="1"/>
</dbReference>
<dbReference type="Gene3D" id="3.30.390.30">
    <property type="match status" value="1"/>
</dbReference>
<dbReference type="InterPro" id="IPR016156">
    <property type="entry name" value="FAD/NAD-linked_Rdtase_dimer_sf"/>
</dbReference>
<proteinExistence type="inferred from homology"/>
<dbReference type="AlphaFoldDB" id="A0A5B7DMS1"/>
<organism evidence="9 10">
    <name type="scientific">Portunus trituberculatus</name>
    <name type="common">Swimming crab</name>
    <name type="synonym">Neptunus trituberculatus</name>
    <dbReference type="NCBI Taxonomy" id="210409"/>
    <lineage>
        <taxon>Eukaryota</taxon>
        <taxon>Metazoa</taxon>
        <taxon>Ecdysozoa</taxon>
        <taxon>Arthropoda</taxon>
        <taxon>Crustacea</taxon>
        <taxon>Multicrustacea</taxon>
        <taxon>Malacostraca</taxon>
        <taxon>Eumalacostraca</taxon>
        <taxon>Eucarida</taxon>
        <taxon>Decapoda</taxon>
        <taxon>Pleocyemata</taxon>
        <taxon>Brachyura</taxon>
        <taxon>Eubrachyura</taxon>
        <taxon>Portunoidea</taxon>
        <taxon>Portunidae</taxon>
        <taxon>Portuninae</taxon>
        <taxon>Portunus</taxon>
    </lineage>
</organism>
<dbReference type="SUPFAM" id="SSF55424">
    <property type="entry name" value="FAD/NAD-linked reductases, dimerisation (C-terminal) domain"/>
    <property type="match status" value="1"/>
</dbReference>
<evidence type="ECO:0000256" key="2">
    <source>
        <dbReference type="ARBA" id="ARBA00006442"/>
    </source>
</evidence>
<dbReference type="Pfam" id="PF14759">
    <property type="entry name" value="Reductase_C"/>
    <property type="match status" value="1"/>
</dbReference>
<keyword evidence="3" id="KW-0285">Flavoprotein</keyword>
<comment type="caution">
    <text evidence="9">The sequence shown here is derived from an EMBL/GenBank/DDBJ whole genome shotgun (WGS) entry which is preliminary data.</text>
</comment>
<evidence type="ECO:0000256" key="5">
    <source>
        <dbReference type="ARBA" id="ARBA00023002"/>
    </source>
</evidence>
<dbReference type="Pfam" id="PF07992">
    <property type="entry name" value="Pyr_redox_2"/>
    <property type="match status" value="1"/>
</dbReference>
<evidence type="ECO:0000259" key="8">
    <source>
        <dbReference type="Pfam" id="PF14759"/>
    </source>
</evidence>
<dbReference type="PRINTS" id="PR00368">
    <property type="entry name" value="FADPNR"/>
</dbReference>
<gene>
    <name evidence="9" type="primary">Aifm3</name>
    <name evidence="9" type="ORF">E2C01_015759</name>
</gene>
<dbReference type="InterPro" id="IPR023753">
    <property type="entry name" value="FAD/NAD-binding_dom"/>
</dbReference>
<dbReference type="EMBL" id="VSRR010001119">
    <property type="protein sequence ID" value="MPC22738.1"/>
    <property type="molecule type" value="Genomic_DNA"/>
</dbReference>
<feature type="region of interest" description="Disordered" evidence="6">
    <location>
        <begin position="53"/>
        <end position="78"/>
    </location>
</feature>
<dbReference type="InterPro" id="IPR028202">
    <property type="entry name" value="Reductase_C"/>
</dbReference>
<dbReference type="InterPro" id="IPR036188">
    <property type="entry name" value="FAD/NAD-bd_sf"/>
</dbReference>
<sequence length="347" mass="36772">MSLLTRVSRAAGGALLRATAAGRHRCSKAQHHPQRVHRRLACAGAGKMGVAGSCRRGNTDQDSDGGGSPVSGRKMSTHSNNGCIGDLVEGVICQEDDLPKDGNDRAASVTVIGNTSVPFEYSLGHDVGQRIQEMFEEKGVKFIAKSGVVGISEDEGKASGVTLDSGETVEADVVVLGVGVVPNTEFLETSSIPRNQRGYIPVNEHLETSIPGVFCGGDIAAFPLFIEGGEEVSIGHWQVALGHGHTAALNMTGQNVAVKSVPFFWTVLYGKSLRYTGYGKYDNVIIGGDLENLSFIAYYCRGDKVVSLASLGKDPAAANYAEMLQQGKFLTKQQVVDDGEIALKLKC</sequence>
<evidence type="ECO:0000256" key="3">
    <source>
        <dbReference type="ARBA" id="ARBA00022630"/>
    </source>
</evidence>
<dbReference type="PANTHER" id="PTHR43557:SF2">
    <property type="entry name" value="RIESKE DOMAIN-CONTAINING PROTEIN-RELATED"/>
    <property type="match status" value="1"/>
</dbReference>
<keyword evidence="4" id="KW-0274">FAD</keyword>
<comment type="cofactor">
    <cofactor evidence="1">
        <name>FAD</name>
        <dbReference type="ChEBI" id="CHEBI:57692"/>
    </cofactor>
</comment>
<dbReference type="GO" id="GO:0005737">
    <property type="term" value="C:cytoplasm"/>
    <property type="evidence" value="ECO:0007669"/>
    <property type="project" value="TreeGrafter"/>
</dbReference>
<evidence type="ECO:0000256" key="4">
    <source>
        <dbReference type="ARBA" id="ARBA00022827"/>
    </source>
</evidence>
<dbReference type="Gene3D" id="3.50.50.60">
    <property type="entry name" value="FAD/NAD(P)-binding domain"/>
    <property type="match status" value="2"/>
</dbReference>
<name>A0A5B7DMS1_PORTR</name>
<dbReference type="Proteomes" id="UP000324222">
    <property type="component" value="Unassembled WGS sequence"/>
</dbReference>
<accession>A0A5B7DMS1</accession>
<evidence type="ECO:0000256" key="1">
    <source>
        <dbReference type="ARBA" id="ARBA00001974"/>
    </source>
</evidence>
<evidence type="ECO:0000313" key="10">
    <source>
        <dbReference type="Proteomes" id="UP000324222"/>
    </source>
</evidence>
<evidence type="ECO:0000259" key="7">
    <source>
        <dbReference type="Pfam" id="PF07992"/>
    </source>
</evidence>
<feature type="domain" description="FAD/NAD(P)-binding" evidence="7">
    <location>
        <begin position="106"/>
        <end position="244"/>
    </location>
</feature>
<dbReference type="InterPro" id="IPR050446">
    <property type="entry name" value="FAD-oxidoreductase/Apoptosis"/>
</dbReference>
<evidence type="ECO:0000256" key="6">
    <source>
        <dbReference type="SAM" id="MobiDB-lite"/>
    </source>
</evidence>
<keyword evidence="10" id="KW-1185">Reference proteome</keyword>
<keyword evidence="5" id="KW-0560">Oxidoreductase</keyword>
<reference evidence="9 10" key="1">
    <citation type="submission" date="2019-05" db="EMBL/GenBank/DDBJ databases">
        <title>Another draft genome of Portunus trituberculatus and its Hox gene families provides insights of decapod evolution.</title>
        <authorList>
            <person name="Jeong J.-H."/>
            <person name="Song I."/>
            <person name="Kim S."/>
            <person name="Choi T."/>
            <person name="Kim D."/>
            <person name="Ryu S."/>
            <person name="Kim W."/>
        </authorList>
    </citation>
    <scope>NUCLEOTIDE SEQUENCE [LARGE SCALE GENOMIC DNA]</scope>
    <source>
        <tissue evidence="9">Muscle</tissue>
    </source>
</reference>
<dbReference type="GO" id="GO:0016651">
    <property type="term" value="F:oxidoreductase activity, acting on NAD(P)H"/>
    <property type="evidence" value="ECO:0007669"/>
    <property type="project" value="TreeGrafter"/>
</dbReference>
<evidence type="ECO:0000313" key="9">
    <source>
        <dbReference type="EMBL" id="MPC22738.1"/>
    </source>
</evidence>
<feature type="domain" description="Reductase C-terminal" evidence="8">
    <location>
        <begin position="263"/>
        <end position="338"/>
    </location>
</feature>
<comment type="similarity">
    <text evidence="2">Belongs to the FAD-dependent oxidoreductase family.</text>
</comment>
<dbReference type="SUPFAM" id="SSF51905">
    <property type="entry name" value="FAD/NAD(P)-binding domain"/>
    <property type="match status" value="1"/>
</dbReference>
<protein>
    <submittedName>
        <fullName evidence="9">Apoptosis-inducing factor 3</fullName>
    </submittedName>
</protein>